<comment type="function">
    <text evidence="10">Involved in inositol deacylation of GPI-anchored proteins which plays important roles in the quality control and ER-associated degradation of GPI-anchored proteins.</text>
</comment>
<dbReference type="Proteomes" id="UP000001940">
    <property type="component" value="Chromosome V"/>
</dbReference>
<evidence type="ECO:0000313" key="14">
    <source>
        <dbReference type="WormBase" id="T19B10.8"/>
    </source>
</evidence>
<dbReference type="EMBL" id="BX284605">
    <property type="protein sequence ID" value="CAA98541.2"/>
    <property type="molecule type" value="Genomic_DNA"/>
</dbReference>
<protein>
    <recommendedName>
        <fullName evidence="10">GPI inositol-deacylase</fullName>
        <ecNumber evidence="10">3.1.-.-</ecNumber>
    </recommendedName>
</protein>
<evidence type="ECO:0000256" key="3">
    <source>
        <dbReference type="ARBA" id="ARBA00022448"/>
    </source>
</evidence>
<evidence type="ECO:0000256" key="8">
    <source>
        <dbReference type="ARBA" id="ARBA00022989"/>
    </source>
</evidence>
<keyword evidence="13" id="KW-1185">Reference proteome</keyword>
<dbReference type="InterPro" id="IPR039529">
    <property type="entry name" value="PGAP1/BST1"/>
</dbReference>
<dbReference type="WormBase" id="T19B10.8">
    <property type="protein sequence ID" value="CE45494"/>
    <property type="gene ID" value="WBGene00011835"/>
    <property type="gene designation" value="pgap-1"/>
</dbReference>
<evidence type="ECO:0000256" key="2">
    <source>
        <dbReference type="ARBA" id="ARBA00006931"/>
    </source>
</evidence>
<organism evidence="12 13">
    <name type="scientific">Caenorhabditis elegans</name>
    <dbReference type="NCBI Taxonomy" id="6239"/>
    <lineage>
        <taxon>Eukaryota</taxon>
        <taxon>Metazoa</taxon>
        <taxon>Ecdysozoa</taxon>
        <taxon>Nematoda</taxon>
        <taxon>Chromadorea</taxon>
        <taxon>Rhabditida</taxon>
        <taxon>Rhabditina</taxon>
        <taxon>Rhabditomorpha</taxon>
        <taxon>Rhabditoidea</taxon>
        <taxon>Rhabditidae</taxon>
        <taxon>Peloderinae</taxon>
        <taxon>Caenorhabditis</taxon>
    </lineage>
</organism>
<evidence type="ECO:0000313" key="13">
    <source>
        <dbReference type="Proteomes" id="UP000001940"/>
    </source>
</evidence>
<name>Q22561_CAEEL</name>
<feature type="transmembrane region" description="Helical" evidence="10">
    <location>
        <begin position="476"/>
        <end position="498"/>
    </location>
</feature>
<dbReference type="InterPro" id="IPR012908">
    <property type="entry name" value="PGAP1-ab_dom-like"/>
</dbReference>
<keyword evidence="3 10" id="KW-0813">Transport</keyword>
<keyword evidence="7 10" id="KW-0653">Protein transport</keyword>
<accession>Q22561</accession>
<dbReference type="OrthoDB" id="348976at2759"/>
<dbReference type="GeneID" id="179556"/>
<feature type="transmembrane region" description="Helical" evidence="10">
    <location>
        <begin position="510"/>
        <end position="531"/>
    </location>
</feature>
<sequence length="718" mass="82501">MATGKAEIRRQRENCVIFAGITYGIIFTLVAVVLGFGVYLHTLVHQENSCSMTYMYRKLEFLEIPLLTPQSDKYSFSVYNEGHRWWNRSTIEAGQIPVLFIPGSQGSGKQIRSLASVMQNKTEMRYAPFSFRFFAVDFDEEMTFMNGHIVKRQIEYVMKAIRKIQSMMRGNRKIVLVGHSYGGMIALLTTIYPEYQKDVELIIVKGAPLNKQPLVNDWFSLRFNLLLVNQWNALQNNNLSHVGVVAYSGGIRDYMIPDEWSILRNVTNRPLWAIDGVSDLGADHLAILWCNEFVRHVSRVLWSYAENLDTLTGRQVVQKFYKEDVDRNIKRAKLVRHVNDVPSKEIKIGEKYRGFRVNETQFALLIKPKRFEVLSVRVNASCVNSMTTVRYDESMMYFKNSSDGAVETWIYRALEKEEVRLVLDVTAPCSIDIQMSPPMTVQLWRFYEIVFSHLHEVGGTMIVISVFFAILVRETLFYSTTAVLLTNLVALFFVIHGSTDYTDTTTLPMALGYFMALGWRAICFVVDWLIVSRIGFVKTGHLALRDDKLMNGLYLVGSAITIMARNEGSIVLIILLAYRHHPRAVLLILPTLIPYILKLVGFPWFSTDSLIVYQLQYQPAFYAGGLYLFGLVSNLGNRQITLRLLVYGLVPAFLYLITSPLELFSGFTLIIFSTARFVTFPSRKSVTPPVPEQERVQVEQPRPIQNNRQRYNLRNRRR</sequence>
<dbReference type="HOGENOM" id="CLU_421660_0_0_1"/>
<evidence type="ECO:0000256" key="6">
    <source>
        <dbReference type="ARBA" id="ARBA00022824"/>
    </source>
</evidence>
<keyword evidence="15" id="KW-1267">Proteomics identification</keyword>
<dbReference type="SUPFAM" id="SSF53474">
    <property type="entry name" value="alpha/beta-Hydrolases"/>
    <property type="match status" value="1"/>
</dbReference>
<keyword evidence="8 10" id="KW-1133">Transmembrane helix</keyword>
<dbReference type="FunCoup" id="Q22561">
    <property type="interactions" value="378"/>
</dbReference>
<dbReference type="RefSeq" id="NP_505855.2">
    <property type="nucleotide sequence ID" value="NM_073454.7"/>
</dbReference>
<feature type="transmembrane region" description="Helical" evidence="10">
    <location>
        <begin position="552"/>
        <end position="578"/>
    </location>
</feature>
<evidence type="ECO:0000313" key="12">
    <source>
        <dbReference type="EMBL" id="CAA98541.2"/>
    </source>
</evidence>
<feature type="transmembrane region" description="Helical" evidence="10">
    <location>
        <begin position="653"/>
        <end position="675"/>
    </location>
</feature>
<keyword evidence="6 10" id="KW-0256">Endoplasmic reticulum</keyword>
<evidence type="ECO:0000256" key="5">
    <source>
        <dbReference type="ARBA" id="ARBA00022801"/>
    </source>
</evidence>
<feature type="transmembrane region" description="Helical" evidence="10">
    <location>
        <begin position="617"/>
        <end position="633"/>
    </location>
</feature>
<dbReference type="PANTHER" id="PTHR15495">
    <property type="entry name" value="NEGATIVE REGULATOR OF VESICLE FORMATION-RELATED"/>
    <property type="match status" value="1"/>
</dbReference>
<dbReference type="Bgee" id="WBGene00011835">
    <property type="expression patterns" value="Expressed in adult organism and 4 other cell types or tissues"/>
</dbReference>
<keyword evidence="5 10" id="KW-0378">Hydrolase</keyword>
<dbReference type="SMR" id="Q22561"/>
<evidence type="ECO:0000259" key="11">
    <source>
        <dbReference type="Pfam" id="PF07819"/>
    </source>
</evidence>
<gene>
    <name evidence="12 14" type="primary">pgap-1</name>
    <name evidence="12" type="ORF">CELE_T19B10.8</name>
    <name evidence="14" type="ORF">T19B10.8</name>
</gene>
<dbReference type="PaxDb" id="6239-T19B10.8"/>
<evidence type="ECO:0000256" key="7">
    <source>
        <dbReference type="ARBA" id="ARBA00022927"/>
    </source>
</evidence>
<feature type="domain" description="GPI inositol-deacylase PGAP1-like alpha/beta" evidence="11">
    <location>
        <begin position="93"/>
        <end position="304"/>
    </location>
</feature>
<feature type="transmembrane region" description="Helical" evidence="10">
    <location>
        <begin position="584"/>
        <end position="605"/>
    </location>
</feature>
<dbReference type="AlphaFoldDB" id="Q22561"/>
<comment type="similarity">
    <text evidence="2 10">Belongs to the GPI inositol-deacylase family.</text>
</comment>
<evidence type="ECO:0000256" key="4">
    <source>
        <dbReference type="ARBA" id="ARBA00022692"/>
    </source>
</evidence>
<evidence type="ECO:0000256" key="1">
    <source>
        <dbReference type="ARBA" id="ARBA00004477"/>
    </source>
</evidence>
<dbReference type="AGR" id="WB:WBGene00011835"/>
<evidence type="ECO:0000256" key="9">
    <source>
        <dbReference type="ARBA" id="ARBA00023136"/>
    </source>
</evidence>
<feature type="transmembrane region" description="Helical" evidence="10">
    <location>
        <begin position="15"/>
        <end position="40"/>
    </location>
</feature>
<dbReference type="InterPro" id="IPR029058">
    <property type="entry name" value="AB_hydrolase_fold"/>
</dbReference>
<dbReference type="ESTHER" id="caeel-T19B10.8">
    <property type="family name" value="PGAP1"/>
</dbReference>
<comment type="subcellular location">
    <subcellularLocation>
        <location evidence="1">Endoplasmic reticulum membrane</location>
        <topology evidence="1">Multi-pass membrane protein</topology>
    </subcellularLocation>
</comment>
<reference evidence="12 13" key="1">
    <citation type="journal article" date="1998" name="Science">
        <title>Genome sequence of the nematode C. elegans: a platform for investigating biology.</title>
        <authorList>
            <consortium name="The C. elegans sequencing consortium"/>
            <person name="Sulson J.E."/>
            <person name="Waterston R."/>
        </authorList>
    </citation>
    <scope>NUCLEOTIDE SEQUENCE [LARGE SCALE GENOMIC DNA]</scope>
    <source>
        <strain evidence="12 13">Bristol N2</strain>
    </source>
</reference>
<dbReference type="STRING" id="6239.T19B10.8.1"/>
<feature type="transmembrane region" description="Helical" evidence="10">
    <location>
        <begin position="444"/>
        <end position="469"/>
    </location>
</feature>
<dbReference type="UCSC" id="T19B10.8">
    <property type="organism name" value="c. elegans"/>
</dbReference>
<evidence type="ECO:0007829" key="15">
    <source>
        <dbReference type="PeptideAtlas" id="Q22561"/>
    </source>
</evidence>
<dbReference type="GO" id="GO:0006506">
    <property type="term" value="P:GPI anchor biosynthetic process"/>
    <property type="evidence" value="ECO:0000318"/>
    <property type="project" value="GO_Central"/>
</dbReference>
<keyword evidence="9 10" id="KW-0472">Membrane</keyword>
<dbReference type="PANTHER" id="PTHR15495:SF7">
    <property type="entry name" value="GPI INOSITOL-DEACYLASE"/>
    <property type="match status" value="1"/>
</dbReference>
<dbReference type="CTD" id="179556"/>
<dbReference type="EC" id="3.1.-.-" evidence="10"/>
<keyword evidence="4 10" id="KW-0812">Transmembrane</keyword>
<proteinExistence type="evidence at protein level"/>
<dbReference type="OMA" id="LGWRAIC"/>
<dbReference type="GO" id="GO:0005789">
    <property type="term" value="C:endoplasmic reticulum membrane"/>
    <property type="evidence" value="ECO:0007669"/>
    <property type="project" value="UniProtKB-SubCell"/>
</dbReference>
<dbReference type="Gene3D" id="3.40.50.1820">
    <property type="entry name" value="alpha/beta hydrolase"/>
    <property type="match status" value="1"/>
</dbReference>
<dbReference type="eggNOG" id="KOG3724">
    <property type="taxonomic scope" value="Eukaryota"/>
</dbReference>
<dbReference type="GO" id="GO:0015031">
    <property type="term" value="P:protein transport"/>
    <property type="evidence" value="ECO:0007669"/>
    <property type="project" value="UniProtKB-KW"/>
</dbReference>
<dbReference type="GO" id="GO:0005783">
    <property type="term" value="C:endoplasmic reticulum"/>
    <property type="evidence" value="ECO:0000318"/>
    <property type="project" value="GO_Central"/>
</dbReference>
<dbReference type="KEGG" id="cel:CELE_T19B10.8"/>
<dbReference type="PhylomeDB" id="Q22561"/>
<dbReference type="Pfam" id="PF07819">
    <property type="entry name" value="PGAP1"/>
    <property type="match status" value="1"/>
</dbReference>
<dbReference type="GO" id="GO:0050185">
    <property type="term" value="F:phosphatidylinositol deacylase activity"/>
    <property type="evidence" value="ECO:0000318"/>
    <property type="project" value="GO_Central"/>
</dbReference>
<evidence type="ECO:0000256" key="10">
    <source>
        <dbReference type="RuleBase" id="RU365011"/>
    </source>
</evidence>
<dbReference type="PeptideAtlas" id="Q22561"/>
<dbReference type="InParanoid" id="Q22561"/>